<sequence>MDLITCQLPSVDVNKVCKGIRFPFPENTPEKWKTLIEDCWNQEITKRPNFTQICDQLESDIFADPNKIDLEMFNDYKNIVYPLRPKKS</sequence>
<feature type="domain" description="Serine-threonine/tyrosine-protein kinase catalytic" evidence="1">
    <location>
        <begin position="14"/>
        <end position="57"/>
    </location>
</feature>
<organism evidence="2 3">
    <name type="scientific">Tritrichomonas musculus</name>
    <dbReference type="NCBI Taxonomy" id="1915356"/>
    <lineage>
        <taxon>Eukaryota</taxon>
        <taxon>Metamonada</taxon>
        <taxon>Parabasalia</taxon>
        <taxon>Tritrichomonadida</taxon>
        <taxon>Tritrichomonadidae</taxon>
        <taxon>Tritrichomonas</taxon>
    </lineage>
</organism>
<dbReference type="Proteomes" id="UP001470230">
    <property type="component" value="Unassembled WGS sequence"/>
</dbReference>
<dbReference type="InterPro" id="IPR011009">
    <property type="entry name" value="Kinase-like_dom_sf"/>
</dbReference>
<reference evidence="2 3" key="1">
    <citation type="submission" date="2024-04" db="EMBL/GenBank/DDBJ databases">
        <title>Tritrichomonas musculus Genome.</title>
        <authorList>
            <person name="Alves-Ferreira E."/>
            <person name="Grigg M."/>
            <person name="Lorenzi H."/>
            <person name="Galac M."/>
        </authorList>
    </citation>
    <scope>NUCLEOTIDE SEQUENCE [LARGE SCALE GENOMIC DNA]</scope>
    <source>
        <strain evidence="2 3">EAF2021</strain>
    </source>
</reference>
<proteinExistence type="predicted"/>
<dbReference type="EMBL" id="JAPFFF010000056">
    <property type="protein sequence ID" value="KAK8838249.1"/>
    <property type="molecule type" value="Genomic_DNA"/>
</dbReference>
<dbReference type="InterPro" id="IPR001245">
    <property type="entry name" value="Ser-Thr/Tyr_kinase_cat_dom"/>
</dbReference>
<comment type="caution">
    <text evidence="2">The sequence shown here is derived from an EMBL/GenBank/DDBJ whole genome shotgun (WGS) entry which is preliminary data.</text>
</comment>
<protein>
    <submittedName>
        <fullName evidence="2">C-terminal of Roc, COR, domain</fullName>
    </submittedName>
</protein>
<dbReference type="Pfam" id="PF07714">
    <property type="entry name" value="PK_Tyr_Ser-Thr"/>
    <property type="match status" value="1"/>
</dbReference>
<keyword evidence="3" id="KW-1185">Reference proteome</keyword>
<evidence type="ECO:0000313" key="3">
    <source>
        <dbReference type="Proteomes" id="UP001470230"/>
    </source>
</evidence>
<evidence type="ECO:0000259" key="1">
    <source>
        <dbReference type="Pfam" id="PF07714"/>
    </source>
</evidence>
<dbReference type="SUPFAM" id="SSF56112">
    <property type="entry name" value="Protein kinase-like (PK-like)"/>
    <property type="match status" value="1"/>
</dbReference>
<accession>A0ABR2GWF7</accession>
<evidence type="ECO:0000313" key="2">
    <source>
        <dbReference type="EMBL" id="KAK8838249.1"/>
    </source>
</evidence>
<gene>
    <name evidence="2" type="ORF">M9Y10_035669</name>
</gene>
<name>A0ABR2GWF7_9EUKA</name>
<dbReference type="Gene3D" id="1.10.510.10">
    <property type="entry name" value="Transferase(Phosphotransferase) domain 1"/>
    <property type="match status" value="1"/>
</dbReference>